<gene>
    <name evidence="2" type="ORF">ACFO0N_10430</name>
</gene>
<keyword evidence="3" id="KW-1185">Reference proteome</keyword>
<dbReference type="GO" id="GO:0006950">
    <property type="term" value="P:response to stress"/>
    <property type="evidence" value="ECO:0007669"/>
    <property type="project" value="UniProtKB-ARBA"/>
</dbReference>
<dbReference type="Proteomes" id="UP001595921">
    <property type="component" value="Unassembled WGS sequence"/>
</dbReference>
<feature type="domain" description="SprT-like" evidence="1">
    <location>
        <begin position="9"/>
        <end position="160"/>
    </location>
</feature>
<dbReference type="Pfam" id="PF10263">
    <property type="entry name" value="SprT-like"/>
    <property type="match status" value="1"/>
</dbReference>
<name>A0ABD5PBS8_9EURY</name>
<dbReference type="RefSeq" id="WP_267623938.1">
    <property type="nucleotide sequence ID" value="NZ_JAODIW010000008.1"/>
</dbReference>
<reference evidence="2 3" key="1">
    <citation type="journal article" date="2019" name="Int. J. Syst. Evol. Microbiol.">
        <title>The Global Catalogue of Microorganisms (GCM) 10K type strain sequencing project: providing services to taxonomists for standard genome sequencing and annotation.</title>
        <authorList>
            <consortium name="The Broad Institute Genomics Platform"/>
            <consortium name="The Broad Institute Genome Sequencing Center for Infectious Disease"/>
            <person name="Wu L."/>
            <person name="Ma J."/>
        </authorList>
    </citation>
    <scope>NUCLEOTIDE SEQUENCE [LARGE SCALE GENOMIC DNA]</scope>
    <source>
        <strain evidence="2 3">CGMCC 1.12553</strain>
    </source>
</reference>
<dbReference type="EMBL" id="JBHSDS010000006">
    <property type="protein sequence ID" value="MFC4358361.1"/>
    <property type="molecule type" value="Genomic_DNA"/>
</dbReference>
<sequence length="185" mass="21256">MQPPADASREELREWARAYARTVDVDVDHDRLSWTVSTRAKRRAGVCLYDRDAEEARIRLAWRAYEAFDPETFAGVVRHELVHAWEFQRFGESSHGERFRRVAADLDAPLRCPRFTDGRLRLVCLDGDCDWAAHRHRASKTVTRPGDHRCGACGGRYEVRHVATGEGWRTADGYESARTRIGADW</sequence>
<accession>A0ABD5PBS8</accession>
<evidence type="ECO:0000259" key="1">
    <source>
        <dbReference type="SMART" id="SM00731"/>
    </source>
</evidence>
<evidence type="ECO:0000313" key="3">
    <source>
        <dbReference type="Proteomes" id="UP001595921"/>
    </source>
</evidence>
<proteinExistence type="predicted"/>
<dbReference type="AlphaFoldDB" id="A0ABD5PBS8"/>
<evidence type="ECO:0000313" key="2">
    <source>
        <dbReference type="EMBL" id="MFC4358361.1"/>
    </source>
</evidence>
<organism evidence="2 3">
    <name type="scientific">Halobium salinum</name>
    <dbReference type="NCBI Taxonomy" id="1364940"/>
    <lineage>
        <taxon>Archaea</taxon>
        <taxon>Methanobacteriati</taxon>
        <taxon>Methanobacteriota</taxon>
        <taxon>Stenosarchaea group</taxon>
        <taxon>Halobacteria</taxon>
        <taxon>Halobacteriales</taxon>
        <taxon>Haloferacaceae</taxon>
        <taxon>Halobium</taxon>
    </lineage>
</organism>
<comment type="caution">
    <text evidence="2">The sequence shown here is derived from an EMBL/GenBank/DDBJ whole genome shotgun (WGS) entry which is preliminary data.</text>
</comment>
<dbReference type="InterPro" id="IPR006640">
    <property type="entry name" value="SprT-like_domain"/>
</dbReference>
<dbReference type="SMART" id="SM00731">
    <property type="entry name" value="SprT"/>
    <property type="match status" value="1"/>
</dbReference>
<protein>
    <submittedName>
        <fullName evidence="2">SprT-like domain-containing protein</fullName>
    </submittedName>
</protein>